<evidence type="ECO:0000256" key="1">
    <source>
        <dbReference type="SAM" id="MobiDB-lite"/>
    </source>
</evidence>
<dbReference type="Proteomes" id="UP000612362">
    <property type="component" value="Unassembled WGS sequence"/>
</dbReference>
<reference evidence="2" key="1">
    <citation type="submission" date="2020-10" db="EMBL/GenBank/DDBJ databases">
        <title>Taxonomic study of unclassified bacteria belonging to the class Ktedonobacteria.</title>
        <authorList>
            <person name="Yabe S."/>
            <person name="Wang C.M."/>
            <person name="Zheng Y."/>
            <person name="Sakai Y."/>
            <person name="Cavaletti L."/>
            <person name="Monciardini P."/>
            <person name="Donadio S."/>
        </authorList>
    </citation>
    <scope>NUCLEOTIDE SEQUENCE</scope>
    <source>
        <strain evidence="2">SOSP1-1</strain>
    </source>
</reference>
<accession>A0A8J3HXY1</accession>
<name>A0A8J3HXY1_9CHLR</name>
<dbReference type="SUPFAM" id="SSF49899">
    <property type="entry name" value="Concanavalin A-like lectins/glucanases"/>
    <property type="match status" value="1"/>
</dbReference>
<organism evidence="2 3">
    <name type="scientific">Ktedonospora formicarum</name>
    <dbReference type="NCBI Taxonomy" id="2778364"/>
    <lineage>
        <taxon>Bacteria</taxon>
        <taxon>Bacillati</taxon>
        <taxon>Chloroflexota</taxon>
        <taxon>Ktedonobacteria</taxon>
        <taxon>Ktedonobacterales</taxon>
        <taxon>Ktedonobacteraceae</taxon>
        <taxon>Ktedonospora</taxon>
    </lineage>
</organism>
<dbReference type="EMBL" id="BNJF01000002">
    <property type="protein sequence ID" value="GHO45779.1"/>
    <property type="molecule type" value="Genomic_DNA"/>
</dbReference>
<dbReference type="AlphaFoldDB" id="A0A8J3HXY1"/>
<keyword evidence="3" id="KW-1185">Reference proteome</keyword>
<evidence type="ECO:0008006" key="4">
    <source>
        <dbReference type="Google" id="ProtNLM"/>
    </source>
</evidence>
<evidence type="ECO:0000313" key="3">
    <source>
        <dbReference type="Proteomes" id="UP000612362"/>
    </source>
</evidence>
<sequence>MPIPAQSHTQPISPLPSIWRRLPLNLALIGILFLLAACAGDTSTSQSNTQNPTPTATPTSTIPKGTELYKADWSHGLQGWQGASGWQIQHNELYSKGGSQDELILPYQSTTNNYAVEIKVQVKQYKARSGGSFIFSTQRNGQIDGYIAGVSNLITPDVQVGGLHPQLQAYINPQSDAVQINQYPFDYDPRTEVHVYRLEIHDNILDFFADGVKAFTVSSAVSPSLSRGPLHIKSHNIILRVASLTITAL</sequence>
<feature type="compositionally biased region" description="Low complexity" evidence="1">
    <location>
        <begin position="43"/>
        <end position="61"/>
    </location>
</feature>
<proteinExistence type="predicted"/>
<dbReference type="InterPro" id="IPR013320">
    <property type="entry name" value="ConA-like_dom_sf"/>
</dbReference>
<evidence type="ECO:0000313" key="2">
    <source>
        <dbReference type="EMBL" id="GHO45779.1"/>
    </source>
</evidence>
<comment type="caution">
    <text evidence="2">The sequence shown here is derived from an EMBL/GenBank/DDBJ whole genome shotgun (WGS) entry which is preliminary data.</text>
</comment>
<dbReference type="Gene3D" id="2.60.120.560">
    <property type="entry name" value="Exo-inulinase, domain 1"/>
    <property type="match status" value="1"/>
</dbReference>
<gene>
    <name evidence="2" type="ORF">KSX_39420</name>
</gene>
<protein>
    <recommendedName>
        <fullName evidence="4">3-keto-disaccharide hydrolase domain-containing protein</fullName>
    </recommendedName>
</protein>
<feature type="region of interest" description="Disordered" evidence="1">
    <location>
        <begin position="43"/>
        <end position="64"/>
    </location>
</feature>
<dbReference type="RefSeq" id="WP_220195206.1">
    <property type="nucleotide sequence ID" value="NZ_BNJF01000002.1"/>
</dbReference>